<dbReference type="WBParaSite" id="ACRNAN_scaffold10931.g29287.t1">
    <property type="protein sequence ID" value="ACRNAN_scaffold10931.g29287.t1"/>
    <property type="gene ID" value="ACRNAN_scaffold10931.g29287"/>
</dbReference>
<evidence type="ECO:0000313" key="3">
    <source>
        <dbReference type="WBParaSite" id="ACRNAN_scaffold10931.g29287.t1"/>
    </source>
</evidence>
<accession>A0A914CHI7</accession>
<feature type="region of interest" description="Disordered" evidence="1">
    <location>
        <begin position="1"/>
        <end position="26"/>
    </location>
</feature>
<dbReference type="Proteomes" id="UP000887540">
    <property type="component" value="Unplaced"/>
</dbReference>
<reference evidence="3" key="1">
    <citation type="submission" date="2022-11" db="UniProtKB">
        <authorList>
            <consortium name="WormBaseParasite"/>
        </authorList>
    </citation>
    <scope>IDENTIFICATION</scope>
</reference>
<sequence>MVRSAANGKKKFGDDDQMVQDAVRPI</sequence>
<evidence type="ECO:0000313" key="2">
    <source>
        <dbReference type="Proteomes" id="UP000887540"/>
    </source>
</evidence>
<organism evidence="2 3">
    <name type="scientific">Acrobeloides nanus</name>
    <dbReference type="NCBI Taxonomy" id="290746"/>
    <lineage>
        <taxon>Eukaryota</taxon>
        <taxon>Metazoa</taxon>
        <taxon>Ecdysozoa</taxon>
        <taxon>Nematoda</taxon>
        <taxon>Chromadorea</taxon>
        <taxon>Rhabditida</taxon>
        <taxon>Tylenchina</taxon>
        <taxon>Cephalobomorpha</taxon>
        <taxon>Cephaloboidea</taxon>
        <taxon>Cephalobidae</taxon>
        <taxon>Acrobeloides</taxon>
    </lineage>
</organism>
<dbReference type="AlphaFoldDB" id="A0A914CHI7"/>
<keyword evidence="2" id="KW-1185">Reference proteome</keyword>
<protein>
    <submittedName>
        <fullName evidence="3">Calmodulin</fullName>
    </submittedName>
</protein>
<evidence type="ECO:0000256" key="1">
    <source>
        <dbReference type="SAM" id="MobiDB-lite"/>
    </source>
</evidence>
<name>A0A914CHI7_9BILA</name>
<proteinExistence type="predicted"/>